<accession>A0A6H1ZL07</accession>
<evidence type="ECO:0000313" key="2">
    <source>
        <dbReference type="EMBL" id="QJH98226.1"/>
    </source>
</evidence>
<proteinExistence type="predicted"/>
<protein>
    <submittedName>
        <fullName evidence="1">Uncharacterized protein</fullName>
    </submittedName>
</protein>
<organism evidence="1">
    <name type="scientific">viral metagenome</name>
    <dbReference type="NCBI Taxonomy" id="1070528"/>
    <lineage>
        <taxon>unclassified sequences</taxon>
        <taxon>metagenomes</taxon>
        <taxon>organismal metagenomes</taxon>
    </lineage>
</organism>
<name>A0A6H1ZL07_9ZZZZ</name>
<dbReference type="AlphaFoldDB" id="A0A6H1ZL07"/>
<reference evidence="1" key="1">
    <citation type="submission" date="2020-03" db="EMBL/GenBank/DDBJ databases">
        <title>The deep terrestrial virosphere.</title>
        <authorList>
            <person name="Holmfeldt K."/>
            <person name="Nilsson E."/>
            <person name="Simone D."/>
            <person name="Lopez-Fernandez M."/>
            <person name="Wu X."/>
            <person name="de Brujin I."/>
            <person name="Lundin D."/>
            <person name="Andersson A."/>
            <person name="Bertilsson S."/>
            <person name="Dopson M."/>
        </authorList>
    </citation>
    <scope>NUCLEOTIDE SEQUENCE</scope>
    <source>
        <strain evidence="1">TM448A00804</strain>
        <strain evidence="2">TM448B01250</strain>
    </source>
</reference>
<dbReference type="EMBL" id="MT144722">
    <property type="protein sequence ID" value="QJH98226.1"/>
    <property type="molecule type" value="Genomic_DNA"/>
</dbReference>
<gene>
    <name evidence="1" type="ORF">TM448A00804_0025</name>
    <name evidence="2" type="ORF">TM448B01250_0014</name>
</gene>
<sequence length="49" mass="6054">MTLKKFKKKSKFGRRSVAREIEEGMKELREKELRKKRSKRVDKFNKRLT</sequence>
<dbReference type="EMBL" id="MT144067">
    <property type="protein sequence ID" value="QJA48007.1"/>
    <property type="molecule type" value="Genomic_DNA"/>
</dbReference>
<evidence type="ECO:0000313" key="1">
    <source>
        <dbReference type="EMBL" id="QJA48007.1"/>
    </source>
</evidence>